<gene>
    <name evidence="3" type="primary">Piso0_004511</name>
    <name evidence="2" type="ORF">GNLVRS01_PISO0K18490g</name>
    <name evidence="3" type="ORF">GNLVRS01_PISO0L18491g</name>
</gene>
<accession>G8Y5N4</accession>
<dbReference type="eggNOG" id="KOG1806">
    <property type="taxonomic scope" value="Eukaryota"/>
</dbReference>
<evidence type="ECO:0000313" key="4">
    <source>
        <dbReference type="Proteomes" id="UP000005222"/>
    </source>
</evidence>
<dbReference type="EMBL" id="FO082049">
    <property type="protein sequence ID" value="CCE83914.1"/>
    <property type="molecule type" value="Genomic_DNA"/>
</dbReference>
<evidence type="ECO:0000313" key="3">
    <source>
        <dbReference type="EMBL" id="CCE84945.1"/>
    </source>
</evidence>
<evidence type="ECO:0000259" key="1">
    <source>
        <dbReference type="Pfam" id="PF16399"/>
    </source>
</evidence>
<dbReference type="HOGENOM" id="CLU_278991_0_0_1"/>
<reference evidence="4" key="2">
    <citation type="journal article" date="2012" name="G3 (Bethesda)">
        <title>Pichia sorbitophila, an interspecies yeast hybrid reveals early steps of genome resolution following polyploidization.</title>
        <authorList>
            <person name="Leh Louis V."/>
            <person name="Despons L."/>
            <person name="Friedrich A."/>
            <person name="Martin T."/>
            <person name="Durrens P."/>
            <person name="Casaregola S."/>
            <person name="Neuveglise C."/>
            <person name="Fairhead C."/>
            <person name="Marck C."/>
            <person name="Cruz J.A."/>
            <person name="Straub M.L."/>
            <person name="Kugler V."/>
            <person name="Sacerdot C."/>
            <person name="Uzunov Z."/>
            <person name="Thierry A."/>
            <person name="Weiss S."/>
            <person name="Bleykasten C."/>
            <person name="De Montigny J."/>
            <person name="Jacques N."/>
            <person name="Jung P."/>
            <person name="Lemaire M."/>
            <person name="Mallet S."/>
            <person name="Morel G."/>
            <person name="Richard G.F."/>
            <person name="Sarkar A."/>
            <person name="Savel G."/>
            <person name="Schacherer J."/>
            <person name="Seret M.L."/>
            <person name="Talla E."/>
            <person name="Samson G."/>
            <person name="Jubin C."/>
            <person name="Poulain J."/>
            <person name="Vacherie B."/>
            <person name="Barbe V."/>
            <person name="Pelletier E."/>
            <person name="Sherman D.J."/>
            <person name="Westhof E."/>
            <person name="Weissenbach J."/>
            <person name="Baret P.V."/>
            <person name="Wincker P."/>
            <person name="Gaillardin C."/>
            <person name="Dujon B."/>
            <person name="Souciet J.L."/>
        </authorList>
    </citation>
    <scope>NUCLEOTIDE SEQUENCE [LARGE SCALE GENOMIC DNA]</scope>
    <source>
        <strain evidence="4">ATCC MYA-4447 / BCRC 22081 / CBS 7064 / NBRC 10061 / NRRL Y-12695</strain>
    </source>
</reference>
<reference evidence="3" key="1">
    <citation type="submission" date="2011-10" db="EMBL/GenBank/DDBJ databases">
        <authorList>
            <person name="Genoscope - CEA"/>
        </authorList>
    </citation>
    <scope>NUCLEOTIDE SEQUENCE</scope>
</reference>
<dbReference type="STRING" id="559304.G8Y5N4"/>
<dbReference type="Proteomes" id="UP000005222">
    <property type="component" value="Chromosome K"/>
</dbReference>
<dbReference type="OrthoDB" id="4014684at2759"/>
<keyword evidence="4" id="KW-1185">Reference proteome</keyword>
<name>G8Y5N4_PICSO</name>
<dbReference type="InterPro" id="IPR032174">
    <property type="entry name" value="Aquarius_N"/>
</dbReference>
<dbReference type="EMBL" id="FO082048">
    <property type="protein sequence ID" value="CCE84945.1"/>
    <property type="molecule type" value="Genomic_DNA"/>
</dbReference>
<protein>
    <submittedName>
        <fullName evidence="3">Piso0_004511 protein</fullName>
    </submittedName>
</protein>
<sequence>MNKDQVKDEHRNALLKLSKYWFPEPPKGFSAKVCSQVYEIVRSSSDATIFKVLLETRFFQNFLWKFFHKDITNNHIELVISCALYDGKYACSSLLDYMARDERNLEDLVERLLAITIDLRSDTNFQLHSRVISFISFLSTHGLKHSSVERVISGLFDITIWTNLPNYESLLEEKGHTDFISDKSSGNASKQGKPKKTEDVIQYLRHKWVYTITMTLMELIKSNSLKESPEFISYQSSWINLLFTWLGQPKTRRFMKPFLQALNVTSIFMRSTKVVQEYVKVLKYYMDYPIDDSSGKQHTSFTEDDRLFQLQKVLFSDYKDKNKLVNSLMTAPSIFNITQTDVTKAFYSLSSDEIFDIAKKMGLVNYMPSSMQETGILTEILTDHVFSSKLSRPTFLENFVSYNADVIFSLLENVPIDNIFESLPVPQLKNSQYLSLEDFVARGKMRLNCEILLKVKTHITSVLDRLKISVGKNTTLNVKGSSKYSTDIKNIRHIGNSKAEIFFNNRRELQSVLQDSQYVALITIIKPNQYSPHERLRVYGLDNLQIFPVISSGANSLVVSLIDGAPASDLNYMIALPDMSFHSKMIEFFEYFSTHCTPKLPDFMDELFIGTGSPDTAFFDNQSNRPKSIRILNFDLKNLSSEYNVKIDSQKRMAGGSTSNIVSSKSFQLDYEDDNIIARPLDIYPPTKEVCNEFVSILYSCLNTGFTLVDRAPHTDVGLLEALLIHLQLNYPNERSVVVVPNDLYLSQIKANYDSEIIVYDEENKNATQIEHIYKQIDSLLSQVKGLSILLGLNEYGYDESCWNALLLKKKVQDKWNAYIEKLRVDSSSYVNYPFKEFSSIEWTGLQEQDIHLVRDSYFNISQLFEILERLQPYEKLKHSASQCLSYGIHGGAKTIYTTGMSLLKHEIYKEAFNSIIMVDESDEVMSVLPAMNNKSIKRYVSIGDWSLNGCRWNYLDTKMIKLRKSLCSKHLVPIYNHLYDNELISDTDYPPEGGLQKLCQIVPTGKKLTQNVCVEDAEYCVAMYSYLRSTGCAHSKIAILVPNRYQQALMFEVAAAKAQAYEKPFVQVQRCSPVDHLIVSSAVDLRELSCARKSIYIFGELQVPGVSSKKLRIRNKTIKSAGDLFAASEK</sequence>
<evidence type="ECO:0000313" key="2">
    <source>
        <dbReference type="EMBL" id="CCE83914.1"/>
    </source>
</evidence>
<organism evidence="3 4">
    <name type="scientific">Pichia sorbitophila (strain ATCC MYA-4447 / BCRC 22081 / CBS 7064 / NBRC 10061 / NRRL Y-12695)</name>
    <name type="common">Hybrid yeast</name>
    <dbReference type="NCBI Taxonomy" id="559304"/>
    <lineage>
        <taxon>Eukaryota</taxon>
        <taxon>Fungi</taxon>
        <taxon>Dikarya</taxon>
        <taxon>Ascomycota</taxon>
        <taxon>Saccharomycotina</taxon>
        <taxon>Pichiomycetes</taxon>
        <taxon>Debaryomycetaceae</taxon>
        <taxon>Millerozyma</taxon>
    </lineage>
</organism>
<dbReference type="Proteomes" id="UP000005222">
    <property type="component" value="Chromosome L"/>
</dbReference>
<dbReference type="Pfam" id="PF16399">
    <property type="entry name" value="Aquarius_N_1st"/>
    <property type="match status" value="1"/>
</dbReference>
<feature type="domain" description="RNA helicase aquarius N-terminal" evidence="1">
    <location>
        <begin position="19"/>
        <end position="382"/>
    </location>
</feature>
<dbReference type="AlphaFoldDB" id="G8Y5N4"/>
<dbReference type="InParanoid" id="G8Y5N4"/>
<proteinExistence type="predicted"/>